<dbReference type="EMBL" id="JACGCM010000999">
    <property type="protein sequence ID" value="KAF6163356.1"/>
    <property type="molecule type" value="Genomic_DNA"/>
</dbReference>
<reference evidence="1 2" key="1">
    <citation type="journal article" date="2020" name="IScience">
        <title>Genome Sequencing of the Endangered Kingdonia uniflora (Circaeasteraceae, Ranunculales) Reveals Potential Mechanisms of Evolutionary Specialization.</title>
        <authorList>
            <person name="Sun Y."/>
            <person name="Deng T."/>
            <person name="Zhang A."/>
            <person name="Moore M.J."/>
            <person name="Landis J.B."/>
            <person name="Lin N."/>
            <person name="Zhang H."/>
            <person name="Zhang X."/>
            <person name="Huang J."/>
            <person name="Zhang X."/>
            <person name="Sun H."/>
            <person name="Wang H."/>
        </authorList>
    </citation>
    <scope>NUCLEOTIDE SEQUENCE [LARGE SCALE GENOMIC DNA]</scope>
    <source>
        <strain evidence="1">TB1705</strain>
        <tissue evidence="1">Leaf</tissue>
    </source>
</reference>
<comment type="caution">
    <text evidence="1">The sequence shown here is derived from an EMBL/GenBank/DDBJ whole genome shotgun (WGS) entry which is preliminary data.</text>
</comment>
<accession>A0A7J7N8A9</accession>
<name>A0A7J7N8A9_9MAGN</name>
<dbReference type="AlphaFoldDB" id="A0A7J7N8A9"/>
<keyword evidence="2" id="KW-1185">Reference proteome</keyword>
<proteinExistence type="predicted"/>
<gene>
    <name evidence="1" type="ORF">GIB67_025220</name>
</gene>
<evidence type="ECO:0000313" key="2">
    <source>
        <dbReference type="Proteomes" id="UP000541444"/>
    </source>
</evidence>
<dbReference type="Proteomes" id="UP000541444">
    <property type="component" value="Unassembled WGS sequence"/>
</dbReference>
<protein>
    <submittedName>
        <fullName evidence="1">Uncharacterized protein</fullName>
    </submittedName>
</protein>
<sequence>MNCHCFGLLFTVGFISPKAVSSSYQRLLREAERRQLRSITENKLWLLLVYSTSGYKSYWVIVIVMEDVSLSTVLVV</sequence>
<evidence type="ECO:0000313" key="1">
    <source>
        <dbReference type="EMBL" id="KAF6163356.1"/>
    </source>
</evidence>
<organism evidence="1 2">
    <name type="scientific">Kingdonia uniflora</name>
    <dbReference type="NCBI Taxonomy" id="39325"/>
    <lineage>
        <taxon>Eukaryota</taxon>
        <taxon>Viridiplantae</taxon>
        <taxon>Streptophyta</taxon>
        <taxon>Embryophyta</taxon>
        <taxon>Tracheophyta</taxon>
        <taxon>Spermatophyta</taxon>
        <taxon>Magnoliopsida</taxon>
        <taxon>Ranunculales</taxon>
        <taxon>Circaeasteraceae</taxon>
        <taxon>Kingdonia</taxon>
    </lineage>
</organism>